<feature type="region of interest" description="Disordered" evidence="7">
    <location>
        <begin position="390"/>
        <end position="414"/>
    </location>
</feature>
<keyword evidence="3" id="KW-0479">Metal-binding</keyword>
<protein>
    <submittedName>
        <fullName evidence="9">Precorrin-3B synthase</fullName>
    </submittedName>
</protein>
<dbReference type="SUPFAM" id="SSF55124">
    <property type="entry name" value="Nitrite/Sulfite reductase N-terminal domain-like"/>
    <property type="match status" value="2"/>
</dbReference>
<gene>
    <name evidence="9" type="ORF">SAMN04489812_5205</name>
</gene>
<evidence type="ECO:0000256" key="1">
    <source>
        <dbReference type="ARBA" id="ARBA00022485"/>
    </source>
</evidence>
<accession>A0A1H1ZGF0</accession>
<organism evidence="9 10">
    <name type="scientific">Microlunatus soli</name>
    <dbReference type="NCBI Taxonomy" id="630515"/>
    <lineage>
        <taxon>Bacteria</taxon>
        <taxon>Bacillati</taxon>
        <taxon>Actinomycetota</taxon>
        <taxon>Actinomycetes</taxon>
        <taxon>Propionibacteriales</taxon>
        <taxon>Propionibacteriaceae</taxon>
        <taxon>Microlunatus</taxon>
    </lineage>
</organism>
<dbReference type="PANTHER" id="PTHR32439:SF9">
    <property type="entry name" value="BLR3264 PROTEIN"/>
    <property type="match status" value="1"/>
</dbReference>
<proteinExistence type="predicted"/>
<feature type="compositionally biased region" description="Basic and acidic residues" evidence="7">
    <location>
        <begin position="398"/>
        <end position="408"/>
    </location>
</feature>
<keyword evidence="1" id="KW-0004">4Fe-4S</keyword>
<name>A0A1H1ZGF0_9ACTN</name>
<keyword evidence="5" id="KW-0408">Iron</keyword>
<evidence type="ECO:0000313" key="10">
    <source>
        <dbReference type="Proteomes" id="UP000199103"/>
    </source>
</evidence>
<evidence type="ECO:0000313" key="9">
    <source>
        <dbReference type="EMBL" id="SDT32740.1"/>
    </source>
</evidence>
<sequence>MIDPGHLRADRCPGLLSPHRAEDGLLVRIRVPGGRLTTVQLAGLGRLAAEYGQPELHLTSRANLQLRGVSEDRLDDLGAAVASLGLLPSPEHDRVRNIVASPLAGLSGRPSLDRLITELDRSLCAAPELAALPGRFLFALDDGSGDVGSLRFDLGLRRLSTDTAMIMIGTSDEPVGAVVPTVHAVPAMIMIARRFVAVRETSPTAGWHLREIDPGRLAGGLRPIGELVAGGDVPPVEEGAVAVGSVDGAASVAVPLGRLSAPQINAIVGAAGDGSGSVILTPWRGVVLPDAAARLPELAAAGLIVEADSSWNSVTACVGSPGCARSAIDTRAAATELVSFLESRRAFPVSRESRASRIHLSGCDRRCGRPTGEVVDLIAPPDTAAAVAALDAGQGEPPSRRTRSDHDQPTAGSA</sequence>
<dbReference type="SUPFAM" id="SSF56014">
    <property type="entry name" value="Nitrite and sulphite reductase 4Fe-4S domain-like"/>
    <property type="match status" value="1"/>
</dbReference>
<dbReference type="GO" id="GO:0046872">
    <property type="term" value="F:metal ion binding"/>
    <property type="evidence" value="ECO:0007669"/>
    <property type="project" value="UniProtKB-KW"/>
</dbReference>
<dbReference type="InterPro" id="IPR005117">
    <property type="entry name" value="NiRdtase/SiRdtase_haem-b_fer"/>
</dbReference>
<evidence type="ECO:0000256" key="2">
    <source>
        <dbReference type="ARBA" id="ARBA00022617"/>
    </source>
</evidence>
<evidence type="ECO:0000256" key="6">
    <source>
        <dbReference type="ARBA" id="ARBA00023014"/>
    </source>
</evidence>
<dbReference type="GO" id="GO:0016491">
    <property type="term" value="F:oxidoreductase activity"/>
    <property type="evidence" value="ECO:0007669"/>
    <property type="project" value="UniProtKB-KW"/>
</dbReference>
<dbReference type="Pfam" id="PF03460">
    <property type="entry name" value="NIR_SIR_ferr"/>
    <property type="match status" value="1"/>
</dbReference>
<dbReference type="GO" id="GO:0051539">
    <property type="term" value="F:4 iron, 4 sulfur cluster binding"/>
    <property type="evidence" value="ECO:0007669"/>
    <property type="project" value="UniProtKB-KW"/>
</dbReference>
<dbReference type="AlphaFoldDB" id="A0A1H1ZGF0"/>
<dbReference type="InterPro" id="IPR036136">
    <property type="entry name" value="Nit/Sulf_reduc_fer-like_dom_sf"/>
</dbReference>
<evidence type="ECO:0000256" key="4">
    <source>
        <dbReference type="ARBA" id="ARBA00023002"/>
    </source>
</evidence>
<evidence type="ECO:0000256" key="7">
    <source>
        <dbReference type="SAM" id="MobiDB-lite"/>
    </source>
</evidence>
<keyword evidence="4" id="KW-0560">Oxidoreductase</keyword>
<dbReference type="STRING" id="630515.SAMN04489812_5205"/>
<dbReference type="Gene3D" id="3.30.413.10">
    <property type="entry name" value="Sulfite Reductase Hemoprotein, domain 1"/>
    <property type="match status" value="2"/>
</dbReference>
<dbReference type="RefSeq" id="WP_157683718.1">
    <property type="nucleotide sequence ID" value="NZ_LT629772.1"/>
</dbReference>
<dbReference type="Gene3D" id="3.90.480.10">
    <property type="entry name" value="Sulfite Reductase Hemoprotein,Domain 2"/>
    <property type="match status" value="1"/>
</dbReference>
<dbReference type="InterPro" id="IPR045854">
    <property type="entry name" value="NO2/SO3_Rdtase_4Fe4S_sf"/>
</dbReference>
<dbReference type="InterPro" id="IPR051329">
    <property type="entry name" value="NIR_SIR_4Fe-4S"/>
</dbReference>
<dbReference type="EMBL" id="LT629772">
    <property type="protein sequence ID" value="SDT32740.1"/>
    <property type="molecule type" value="Genomic_DNA"/>
</dbReference>
<dbReference type="PANTHER" id="PTHR32439">
    <property type="entry name" value="FERREDOXIN--NITRITE REDUCTASE, CHLOROPLASTIC"/>
    <property type="match status" value="1"/>
</dbReference>
<evidence type="ECO:0000256" key="3">
    <source>
        <dbReference type="ARBA" id="ARBA00022723"/>
    </source>
</evidence>
<reference evidence="9 10" key="1">
    <citation type="submission" date="2016-10" db="EMBL/GenBank/DDBJ databases">
        <authorList>
            <person name="de Groot N.N."/>
        </authorList>
    </citation>
    <scope>NUCLEOTIDE SEQUENCE [LARGE SCALE GENOMIC DNA]</scope>
    <source>
        <strain evidence="9 10">DSM 21800</strain>
    </source>
</reference>
<dbReference type="OrthoDB" id="105450at2"/>
<keyword evidence="2" id="KW-0349">Heme</keyword>
<evidence type="ECO:0000256" key="5">
    <source>
        <dbReference type="ARBA" id="ARBA00023004"/>
    </source>
</evidence>
<evidence type="ECO:0000259" key="8">
    <source>
        <dbReference type="Pfam" id="PF03460"/>
    </source>
</evidence>
<keyword evidence="10" id="KW-1185">Reference proteome</keyword>
<keyword evidence="6" id="KW-0411">Iron-sulfur</keyword>
<dbReference type="Proteomes" id="UP000199103">
    <property type="component" value="Chromosome I"/>
</dbReference>
<feature type="domain" description="Nitrite/Sulfite reductase ferredoxin-like" evidence="8">
    <location>
        <begin position="19"/>
        <end position="81"/>
    </location>
</feature>